<comment type="cofactor">
    <cofactor evidence="18 19">
        <name>K(+)</name>
        <dbReference type="ChEBI" id="CHEBI:29103"/>
    </cofactor>
    <text evidence="18 19">Binds 1 potassium ion per subunit.</text>
</comment>
<dbReference type="HAMAP" id="MF_01965">
    <property type="entry name" value="NADHX_dehydratase"/>
    <property type="match status" value="1"/>
</dbReference>
<gene>
    <name evidence="17" type="primary">nnrD</name>
    <name evidence="18" type="synonym">nnrE</name>
    <name evidence="22" type="ORF">HMPREF9220_0892</name>
</gene>
<comment type="caution">
    <text evidence="18">Lacks conserved residue(s) required for the propagation of feature annotation.</text>
</comment>
<feature type="binding site" evidence="17">
    <location>
        <position position="447"/>
    </location>
    <ligand>
        <name>(6S)-NADPHX</name>
        <dbReference type="ChEBI" id="CHEBI:64076"/>
    </ligand>
</feature>
<dbReference type="NCBIfam" id="TIGR00197">
    <property type="entry name" value="yjeF_nterm"/>
    <property type="match status" value="1"/>
</dbReference>
<dbReference type="PROSITE" id="PS51383">
    <property type="entry name" value="YJEF_C_3"/>
    <property type="match status" value="1"/>
</dbReference>
<evidence type="ECO:0000256" key="2">
    <source>
        <dbReference type="ARBA" id="ARBA00000909"/>
    </source>
</evidence>
<dbReference type="InterPro" id="IPR000631">
    <property type="entry name" value="CARKD"/>
</dbReference>
<evidence type="ECO:0000256" key="13">
    <source>
        <dbReference type="ARBA" id="ARBA00023268"/>
    </source>
</evidence>
<name>E4L968_9FIRM</name>
<feature type="binding site" evidence="18">
    <location>
        <begin position="131"/>
        <end position="137"/>
    </location>
    <ligand>
        <name>(6S)-NADPHX</name>
        <dbReference type="ChEBI" id="CHEBI:64076"/>
    </ligand>
</feature>
<dbReference type="SUPFAM" id="SSF53613">
    <property type="entry name" value="Ribokinase-like"/>
    <property type="match status" value="1"/>
</dbReference>
<dbReference type="AlphaFoldDB" id="E4L968"/>
<dbReference type="GO" id="GO:0052855">
    <property type="term" value="F:ADP-dependent NAD(P)H-hydrate dehydratase activity"/>
    <property type="evidence" value="ECO:0007669"/>
    <property type="project" value="UniProtKB-UniRule"/>
</dbReference>
<evidence type="ECO:0000256" key="6">
    <source>
        <dbReference type="ARBA" id="ARBA00022741"/>
    </source>
</evidence>
<dbReference type="NCBIfam" id="TIGR00196">
    <property type="entry name" value="yjeF_cterm"/>
    <property type="match status" value="1"/>
</dbReference>
<dbReference type="InterPro" id="IPR036652">
    <property type="entry name" value="YjeF_N_dom_sf"/>
</dbReference>
<dbReference type="OrthoDB" id="9806925at2"/>
<dbReference type="EC" id="4.2.1.136" evidence="19"/>
<keyword evidence="6 17" id="KW-0547">Nucleotide-binding</keyword>
<reference evidence="22 23" key="1">
    <citation type="submission" date="2010-11" db="EMBL/GenBank/DDBJ databases">
        <authorList>
            <person name="Durkin A.S."/>
            <person name="Madupu R."/>
            <person name="Torralba M."/>
            <person name="Gillis M."/>
            <person name="Methe B."/>
            <person name="Sutton G."/>
            <person name="Nelson K.E."/>
        </authorList>
    </citation>
    <scope>NUCLEOTIDE SEQUENCE [LARGE SCALE GENOMIC DNA]</scope>
    <source>
        <strain evidence="22 23">UPII 345-E</strain>
    </source>
</reference>
<dbReference type="GO" id="GO:0052856">
    <property type="term" value="F:NAD(P)HX epimerase activity"/>
    <property type="evidence" value="ECO:0007669"/>
    <property type="project" value="UniProtKB-UniRule"/>
</dbReference>
<keyword evidence="11 18" id="KW-0413">Isomerase</keyword>
<evidence type="ECO:0000256" key="10">
    <source>
        <dbReference type="ARBA" id="ARBA00023027"/>
    </source>
</evidence>
<evidence type="ECO:0000313" key="22">
    <source>
        <dbReference type="EMBL" id="EFR42666.1"/>
    </source>
</evidence>
<feature type="binding site" evidence="18">
    <location>
        <position position="160"/>
    </location>
    <ligand>
        <name>(6S)-NADPHX</name>
        <dbReference type="ChEBI" id="CHEBI:64076"/>
    </ligand>
</feature>
<keyword evidence="5 18" id="KW-0479">Metal-binding</keyword>
<sequence length="509" mass="55696">MILLTSREAEELDFKVMNKWKIKEETLMETAGSKAVQIIERNINLKNKSAAVLCGSGNNGGDGYVAARYLKNLCVDVVILENGHMEKQGQTSKHYRQIAEEMNIPFVYINNEKELKEQLFNKDILIDALIGSGLKKILNSEKIKLIEAINEYKGTVISLDIPSGLSGTDGQMKPVCVNADYTIAMGTLKRGHVLYPGIEYCGKTIVADIGYPYIETEKYPVKIFTETEAEKIIPKRNRITHKGKNGHIGIYAGSYGMEGASLLAASGALYAGAGKISLNVTEKVSRSVKGKIKEVMVTALEDGEYFTQKSIEAALEKAMNYKTIVLGCGIGRNEETQKFVKKILNRYDGKIIADADALYAIADQDINLSECKAKLILTPHVGEFSKLTGKDKKEIERNRIDEAIRYAKENKVTVVLKGFPTVTADENGNAFVNTTGNAGMASGGSGDVLSGIIAVMNAQIENTLYATALAVYMHGKSGDILLKEKGIGYTASELAQTLPYVRKMSENKK</sequence>
<feature type="binding site" evidence="18">
    <location>
        <begin position="58"/>
        <end position="62"/>
    </location>
    <ligand>
        <name>(6S)-NADPHX</name>
        <dbReference type="ChEBI" id="CHEBI:64076"/>
    </ligand>
</feature>
<dbReference type="Proteomes" id="UP000004594">
    <property type="component" value="Unassembled WGS sequence"/>
</dbReference>
<dbReference type="EMBL" id="AENT01000022">
    <property type="protein sequence ID" value="EFR42666.1"/>
    <property type="molecule type" value="Genomic_DNA"/>
</dbReference>
<dbReference type="InterPro" id="IPR030677">
    <property type="entry name" value="Nnr"/>
</dbReference>
<feature type="domain" description="YjeF C-terminal" evidence="20">
    <location>
        <begin position="225"/>
        <end position="505"/>
    </location>
</feature>
<dbReference type="CDD" id="cd01171">
    <property type="entry name" value="YXKO-related"/>
    <property type="match status" value="1"/>
</dbReference>
<feature type="binding site" evidence="17">
    <location>
        <begin position="417"/>
        <end position="421"/>
    </location>
    <ligand>
        <name>AMP</name>
        <dbReference type="ChEBI" id="CHEBI:456215"/>
    </ligand>
</feature>
<dbReference type="EC" id="5.1.99.6" evidence="19"/>
<feature type="binding site" evidence="17">
    <location>
        <position position="380"/>
    </location>
    <ligand>
        <name>(6S)-NADPHX</name>
        <dbReference type="ChEBI" id="CHEBI:64076"/>
    </ligand>
</feature>
<feature type="binding site" evidence="18">
    <location>
        <position position="59"/>
    </location>
    <ligand>
        <name>K(+)</name>
        <dbReference type="ChEBI" id="CHEBI:29103"/>
    </ligand>
</feature>
<comment type="catalytic activity">
    <reaction evidence="2 18 19">
        <text>(6R)-NADPHX = (6S)-NADPHX</text>
        <dbReference type="Rhea" id="RHEA:32227"/>
        <dbReference type="ChEBI" id="CHEBI:64076"/>
        <dbReference type="ChEBI" id="CHEBI:64077"/>
        <dbReference type="EC" id="5.1.99.6"/>
    </reaction>
</comment>
<evidence type="ECO:0000256" key="11">
    <source>
        <dbReference type="ARBA" id="ARBA00023235"/>
    </source>
</evidence>
<evidence type="ECO:0000256" key="18">
    <source>
        <dbReference type="HAMAP-Rule" id="MF_01966"/>
    </source>
</evidence>
<feature type="domain" description="YjeF N-terminal" evidence="21">
    <location>
        <begin position="6"/>
        <end position="217"/>
    </location>
</feature>
<evidence type="ECO:0000256" key="14">
    <source>
        <dbReference type="ARBA" id="ARBA00025153"/>
    </source>
</evidence>
<keyword evidence="10 17" id="KW-0520">NAD</keyword>
<comment type="catalytic activity">
    <reaction evidence="16 17 19">
        <text>(6S)-NADPHX + ADP = AMP + phosphate + NADPH + H(+)</text>
        <dbReference type="Rhea" id="RHEA:32235"/>
        <dbReference type="ChEBI" id="CHEBI:15378"/>
        <dbReference type="ChEBI" id="CHEBI:43474"/>
        <dbReference type="ChEBI" id="CHEBI:57783"/>
        <dbReference type="ChEBI" id="CHEBI:64076"/>
        <dbReference type="ChEBI" id="CHEBI:456215"/>
        <dbReference type="ChEBI" id="CHEBI:456216"/>
        <dbReference type="EC" id="4.2.1.136"/>
    </reaction>
</comment>
<dbReference type="HAMAP" id="MF_01966">
    <property type="entry name" value="NADHX_epimerase"/>
    <property type="match status" value="1"/>
</dbReference>
<dbReference type="eggNOG" id="COG0063">
    <property type="taxonomic scope" value="Bacteria"/>
</dbReference>
<comment type="similarity">
    <text evidence="18">Belongs to the NnrE/AIBP family.</text>
</comment>
<evidence type="ECO:0000256" key="12">
    <source>
        <dbReference type="ARBA" id="ARBA00023239"/>
    </source>
</evidence>
<dbReference type="Pfam" id="PF03853">
    <property type="entry name" value="YjeF_N"/>
    <property type="match status" value="1"/>
</dbReference>
<evidence type="ECO:0000256" key="8">
    <source>
        <dbReference type="ARBA" id="ARBA00022857"/>
    </source>
</evidence>
<evidence type="ECO:0000259" key="21">
    <source>
        <dbReference type="PROSITE" id="PS51385"/>
    </source>
</evidence>
<comment type="catalytic activity">
    <reaction evidence="15 17 19">
        <text>(6S)-NADHX + ADP = AMP + phosphate + NADH + H(+)</text>
        <dbReference type="Rhea" id="RHEA:32223"/>
        <dbReference type="ChEBI" id="CHEBI:15378"/>
        <dbReference type="ChEBI" id="CHEBI:43474"/>
        <dbReference type="ChEBI" id="CHEBI:57945"/>
        <dbReference type="ChEBI" id="CHEBI:64074"/>
        <dbReference type="ChEBI" id="CHEBI:456215"/>
        <dbReference type="ChEBI" id="CHEBI:456216"/>
        <dbReference type="EC" id="4.2.1.136"/>
    </reaction>
</comment>
<feature type="binding site" evidence="18">
    <location>
        <position position="163"/>
    </location>
    <ligand>
        <name>K(+)</name>
        <dbReference type="ChEBI" id="CHEBI:29103"/>
    </ligand>
</feature>
<keyword evidence="13" id="KW-0511">Multifunctional enzyme</keyword>
<dbReference type="eggNOG" id="COG0062">
    <property type="taxonomic scope" value="Bacteria"/>
</dbReference>
<dbReference type="GO" id="GO:0005524">
    <property type="term" value="F:ATP binding"/>
    <property type="evidence" value="ECO:0007669"/>
    <property type="project" value="UniProtKB-UniRule"/>
</dbReference>
<feature type="binding site" evidence="17">
    <location>
        <position position="446"/>
    </location>
    <ligand>
        <name>AMP</name>
        <dbReference type="ChEBI" id="CHEBI:456215"/>
    </ligand>
</feature>
<dbReference type="GO" id="GO:0046872">
    <property type="term" value="F:metal ion binding"/>
    <property type="evidence" value="ECO:0007669"/>
    <property type="project" value="UniProtKB-UniRule"/>
</dbReference>
<feature type="binding site" evidence="17">
    <location>
        <position position="329"/>
    </location>
    <ligand>
        <name>(6S)-NADPHX</name>
        <dbReference type="ChEBI" id="CHEBI:64076"/>
    </ligand>
</feature>
<comment type="subunit">
    <text evidence="17">Homotetramer.</text>
</comment>
<evidence type="ECO:0000256" key="17">
    <source>
        <dbReference type="HAMAP-Rule" id="MF_01965"/>
    </source>
</evidence>
<keyword evidence="9 18" id="KW-0630">Potassium</keyword>
<comment type="similarity">
    <text evidence="4 19">In the C-terminal section; belongs to the NnrD/CARKD family.</text>
</comment>
<dbReference type="InterPro" id="IPR029056">
    <property type="entry name" value="Ribokinase-like"/>
</dbReference>
<dbReference type="PIRSF" id="PIRSF017184">
    <property type="entry name" value="Nnr"/>
    <property type="match status" value="1"/>
</dbReference>
<dbReference type="InterPro" id="IPR017953">
    <property type="entry name" value="Carbohydrate_kinase_pred_CS"/>
</dbReference>
<evidence type="ECO:0000256" key="7">
    <source>
        <dbReference type="ARBA" id="ARBA00022840"/>
    </source>
</evidence>
<feature type="binding site" evidence="18">
    <location>
        <position position="127"/>
    </location>
    <ligand>
        <name>K(+)</name>
        <dbReference type="ChEBI" id="CHEBI:29103"/>
    </ligand>
</feature>
<comment type="caution">
    <text evidence="22">The sequence shown here is derived from an EMBL/GenBank/DDBJ whole genome shotgun (WGS) entry which is preliminary data.</text>
</comment>
<evidence type="ECO:0000256" key="3">
    <source>
        <dbReference type="ARBA" id="ARBA00006001"/>
    </source>
</evidence>
<dbReference type="Pfam" id="PF01256">
    <property type="entry name" value="Carb_kinase"/>
    <property type="match status" value="1"/>
</dbReference>
<comment type="similarity">
    <text evidence="3 19">In the N-terminal section; belongs to the NnrE/AIBP family.</text>
</comment>
<evidence type="ECO:0000313" key="23">
    <source>
        <dbReference type="Proteomes" id="UP000004594"/>
    </source>
</evidence>
<evidence type="ECO:0000256" key="4">
    <source>
        <dbReference type="ARBA" id="ARBA00009524"/>
    </source>
</evidence>
<proteinExistence type="inferred from homology"/>
<dbReference type="RefSeq" id="WP_007554721.1">
    <property type="nucleotide sequence ID" value="NZ_AENT01000022.1"/>
</dbReference>
<dbReference type="InterPro" id="IPR004443">
    <property type="entry name" value="YjeF_N_dom"/>
</dbReference>
<accession>E4L968</accession>
<keyword evidence="7 17" id="KW-0067">ATP-binding</keyword>
<comment type="function">
    <text evidence="14 19">Bifunctional enzyme that catalyzes the epimerization of the S- and R-forms of NAD(P)HX and the dehydration of the S-form of NAD(P)HX at the expense of ADP, which is converted to AMP. This allows the repair of both epimers of NAD(P)HX, a damaged form of NAD(P)H that is a result of enzymatic or heat-dependent hydration.</text>
</comment>
<evidence type="ECO:0000259" key="20">
    <source>
        <dbReference type="PROSITE" id="PS51383"/>
    </source>
</evidence>
<protein>
    <recommendedName>
        <fullName evidence="19">Bifunctional NAD(P)H-hydrate repair enzyme</fullName>
    </recommendedName>
    <alternativeName>
        <fullName evidence="19">Nicotinamide nucleotide repair protein</fullName>
    </alternativeName>
    <domain>
        <recommendedName>
            <fullName evidence="19">ADP-dependent (S)-NAD(P)H-hydrate dehydratase</fullName>
            <ecNumber evidence="19">4.2.1.136</ecNumber>
        </recommendedName>
        <alternativeName>
            <fullName evidence="19">ADP-dependent NAD(P)HX dehydratase</fullName>
        </alternativeName>
    </domain>
    <domain>
        <recommendedName>
            <fullName evidence="19">NAD(P)H-hydrate epimerase</fullName>
            <ecNumber evidence="19">5.1.99.6</ecNumber>
        </recommendedName>
    </domain>
</protein>
<dbReference type="PROSITE" id="PS01050">
    <property type="entry name" value="YJEF_C_2"/>
    <property type="match status" value="1"/>
</dbReference>
<dbReference type="GO" id="GO:0110051">
    <property type="term" value="P:metabolite repair"/>
    <property type="evidence" value="ECO:0007669"/>
    <property type="project" value="TreeGrafter"/>
</dbReference>
<evidence type="ECO:0000256" key="9">
    <source>
        <dbReference type="ARBA" id="ARBA00022958"/>
    </source>
</evidence>
<evidence type="ECO:0000256" key="15">
    <source>
        <dbReference type="ARBA" id="ARBA00048238"/>
    </source>
</evidence>
<keyword evidence="12 17" id="KW-0456">Lyase</keyword>
<evidence type="ECO:0000256" key="19">
    <source>
        <dbReference type="PIRNR" id="PIRNR017184"/>
    </source>
</evidence>
<comment type="cofactor">
    <cofactor evidence="17">
        <name>Mg(2+)</name>
        <dbReference type="ChEBI" id="CHEBI:18420"/>
    </cofactor>
</comment>
<evidence type="ECO:0000256" key="5">
    <source>
        <dbReference type="ARBA" id="ARBA00022723"/>
    </source>
</evidence>
<dbReference type="GO" id="GO:0046496">
    <property type="term" value="P:nicotinamide nucleotide metabolic process"/>
    <property type="evidence" value="ECO:0007669"/>
    <property type="project" value="UniProtKB-UniRule"/>
</dbReference>
<dbReference type="PANTHER" id="PTHR12592">
    <property type="entry name" value="ATP-DEPENDENT (S)-NAD(P)H-HYDRATE DEHYDRATASE FAMILY MEMBER"/>
    <property type="match status" value="1"/>
</dbReference>
<feature type="binding site" evidence="17">
    <location>
        <position position="260"/>
    </location>
    <ligand>
        <name>(6S)-NADPHX</name>
        <dbReference type="ChEBI" id="CHEBI:64076"/>
    </ligand>
</feature>
<organism evidence="22 23">
    <name type="scientific">Dialister micraerophilus UPII 345-E</name>
    <dbReference type="NCBI Taxonomy" id="910314"/>
    <lineage>
        <taxon>Bacteria</taxon>
        <taxon>Bacillati</taxon>
        <taxon>Bacillota</taxon>
        <taxon>Negativicutes</taxon>
        <taxon>Veillonellales</taxon>
        <taxon>Veillonellaceae</taxon>
        <taxon>Dialister</taxon>
    </lineage>
</organism>
<comment type="function">
    <text evidence="17">Catalyzes the dehydration of the S-form of NAD(P)HX at the expense of ADP, which is converted to AMP. Together with NAD(P)HX epimerase, which catalyzes the epimerization of the S- and R-forms, the enzyme allows the repair of both epimers of NAD(P)HX, a damaged form of NAD(P)H that is a result of enzymatic or heat-dependent hydration.</text>
</comment>
<comment type="function">
    <text evidence="18">Catalyzes the epimerization of the S- and R-forms of NAD(P)HX, a damaged form of NAD(P)H that is a result of enzymatic or heat-dependent hydration. This is a prerequisite for the S-specific NAD(P)H-hydrate dehydratase to allow the repair of both epimers of NAD(P)HX.</text>
</comment>
<dbReference type="PANTHER" id="PTHR12592:SF0">
    <property type="entry name" value="ATP-DEPENDENT (S)-NAD(P)H-HYDRATE DEHYDRATASE"/>
    <property type="match status" value="1"/>
</dbReference>
<dbReference type="SUPFAM" id="SSF64153">
    <property type="entry name" value="YjeF N-terminal domain-like"/>
    <property type="match status" value="1"/>
</dbReference>
<evidence type="ECO:0000256" key="1">
    <source>
        <dbReference type="ARBA" id="ARBA00000013"/>
    </source>
</evidence>
<comment type="similarity">
    <text evidence="17">Belongs to the NnrD/CARKD family.</text>
</comment>
<keyword evidence="8 17" id="KW-0521">NADP</keyword>
<dbReference type="Gene3D" id="3.40.50.10260">
    <property type="entry name" value="YjeF N-terminal domain"/>
    <property type="match status" value="1"/>
</dbReference>
<dbReference type="PROSITE" id="PS51385">
    <property type="entry name" value="YJEF_N"/>
    <property type="match status" value="1"/>
</dbReference>
<evidence type="ECO:0000256" key="16">
    <source>
        <dbReference type="ARBA" id="ARBA00049209"/>
    </source>
</evidence>
<dbReference type="Gene3D" id="3.40.1190.20">
    <property type="match status" value="1"/>
</dbReference>
<comment type="catalytic activity">
    <reaction evidence="1 18 19">
        <text>(6R)-NADHX = (6S)-NADHX</text>
        <dbReference type="Rhea" id="RHEA:32215"/>
        <dbReference type="ChEBI" id="CHEBI:64074"/>
        <dbReference type="ChEBI" id="CHEBI:64075"/>
        <dbReference type="EC" id="5.1.99.6"/>
    </reaction>
</comment>